<evidence type="ECO:0000259" key="9">
    <source>
        <dbReference type="Pfam" id="PF13086"/>
    </source>
</evidence>
<organism evidence="12 13">
    <name type="scientific">Macrolepiota fuliginosa MF-IS2</name>
    <dbReference type="NCBI Taxonomy" id="1400762"/>
    <lineage>
        <taxon>Eukaryota</taxon>
        <taxon>Fungi</taxon>
        <taxon>Dikarya</taxon>
        <taxon>Basidiomycota</taxon>
        <taxon>Agaricomycotina</taxon>
        <taxon>Agaricomycetes</taxon>
        <taxon>Agaricomycetidae</taxon>
        <taxon>Agaricales</taxon>
        <taxon>Agaricineae</taxon>
        <taxon>Agaricaceae</taxon>
        <taxon>Macrolepiota</taxon>
    </lineage>
</organism>
<dbReference type="EMBL" id="MU151052">
    <property type="protein sequence ID" value="KAF9454791.1"/>
    <property type="molecule type" value="Genomic_DNA"/>
</dbReference>
<accession>A0A9P6C769</accession>
<feature type="region of interest" description="Disordered" evidence="7">
    <location>
        <begin position="1821"/>
        <end position="1927"/>
    </location>
</feature>
<dbReference type="PANTHER" id="PTHR10887">
    <property type="entry name" value="DNA2/NAM7 HELICASE FAMILY"/>
    <property type="match status" value="1"/>
</dbReference>
<dbReference type="CDD" id="cd18808">
    <property type="entry name" value="SF1_C_Upf1"/>
    <property type="match status" value="1"/>
</dbReference>
<keyword evidence="2" id="KW-0547">Nucleotide-binding</keyword>
<feature type="domain" description="DNA2/NAM7 helicase helicase" evidence="9">
    <location>
        <begin position="1302"/>
        <end position="1583"/>
    </location>
</feature>
<dbReference type="InterPro" id="IPR045055">
    <property type="entry name" value="DNA2/NAM7-like"/>
</dbReference>
<dbReference type="GO" id="GO:0004386">
    <property type="term" value="F:helicase activity"/>
    <property type="evidence" value="ECO:0007669"/>
    <property type="project" value="UniProtKB-KW"/>
</dbReference>
<dbReference type="InterPro" id="IPR027417">
    <property type="entry name" value="P-loop_NTPase"/>
</dbReference>
<dbReference type="GO" id="GO:0005694">
    <property type="term" value="C:chromosome"/>
    <property type="evidence" value="ECO:0007669"/>
    <property type="project" value="UniProtKB-ARBA"/>
</dbReference>
<evidence type="ECO:0000313" key="13">
    <source>
        <dbReference type="Proteomes" id="UP000807342"/>
    </source>
</evidence>
<evidence type="ECO:0000256" key="6">
    <source>
        <dbReference type="SAM" id="Coils"/>
    </source>
</evidence>
<dbReference type="FunFam" id="3.40.50.300:FF:000326">
    <property type="entry name" value="P-loop containing nucleoside triphosphate hydrolase"/>
    <property type="match status" value="1"/>
</dbReference>
<evidence type="ECO:0000256" key="2">
    <source>
        <dbReference type="ARBA" id="ARBA00022741"/>
    </source>
</evidence>
<dbReference type="Proteomes" id="UP000807342">
    <property type="component" value="Unassembled WGS sequence"/>
</dbReference>
<dbReference type="InterPro" id="IPR041677">
    <property type="entry name" value="DNA2/NAM7_AAA_11"/>
</dbReference>
<proteinExistence type="inferred from homology"/>
<feature type="region of interest" description="Disordered" evidence="7">
    <location>
        <begin position="985"/>
        <end position="1058"/>
    </location>
</feature>
<dbReference type="Pfam" id="PF23576">
    <property type="entry name" value="SEN1_barrel"/>
    <property type="match status" value="1"/>
</dbReference>
<feature type="compositionally biased region" description="Basic and acidic residues" evidence="7">
    <location>
        <begin position="1889"/>
        <end position="1905"/>
    </location>
</feature>
<evidence type="ECO:0000256" key="1">
    <source>
        <dbReference type="ARBA" id="ARBA00007913"/>
    </source>
</evidence>
<keyword evidence="5" id="KW-0067">ATP-binding</keyword>
<gene>
    <name evidence="12" type="ORF">P691DRAFT_804153</name>
</gene>
<dbReference type="InterPro" id="IPR041679">
    <property type="entry name" value="DNA2/NAM7-like_C"/>
</dbReference>
<dbReference type="Gene3D" id="3.40.50.300">
    <property type="entry name" value="P-loop containing nucleotide triphosphate hydrolases"/>
    <property type="match status" value="2"/>
</dbReference>
<feature type="compositionally biased region" description="Low complexity" evidence="7">
    <location>
        <begin position="1860"/>
        <end position="1873"/>
    </location>
</feature>
<comment type="similarity">
    <text evidence="1">Belongs to the DNA2/NAM7 helicase family.</text>
</comment>
<keyword evidence="4" id="KW-0347">Helicase</keyword>
<feature type="compositionally biased region" description="Basic and acidic residues" evidence="7">
    <location>
        <begin position="1007"/>
        <end position="1016"/>
    </location>
</feature>
<keyword evidence="6" id="KW-0175">Coiled coil</keyword>
<evidence type="ECO:0000256" key="5">
    <source>
        <dbReference type="ARBA" id="ARBA00022840"/>
    </source>
</evidence>
<dbReference type="GO" id="GO:0016604">
    <property type="term" value="C:nuclear body"/>
    <property type="evidence" value="ECO:0007669"/>
    <property type="project" value="TreeGrafter"/>
</dbReference>
<dbReference type="Pfam" id="PF12726">
    <property type="entry name" value="SEN1_N"/>
    <property type="match status" value="1"/>
</dbReference>
<evidence type="ECO:0000256" key="7">
    <source>
        <dbReference type="SAM" id="MobiDB-lite"/>
    </source>
</evidence>
<name>A0A9P6C769_9AGAR</name>
<keyword evidence="13" id="KW-1185">Reference proteome</keyword>
<sequence>MENDDIQTLLTKLRDDPVDNSGATDRILARIYSYLLAVPKDKTGKLHWFCSLAGSTTNAAAAFLLRLFAYDGQEAETWRGSLHFCLMGCCDCVAEFEKVKKTSRTTYFAKFSADILDNFWESFDAWDVKQVLAELQRLGITPTNSDPMVQTLSDVSSPLVLRIMSNWAIFSDPQIQTIIHSIPPHTVFQSWPTQTIPPGILVLLVEQTSVVRQWASSQALRYPAAPLPTDQFTDGHIRALETLIYGLTSRDSSNTTSDQFSFFRFAVDMFDLWAGFSTALRFLPIEYLKSSNRCEIDIRKTVSGHLSDTDIHFVEVLRCFNFLLKRLEASFWADEAPEYALLVFDAVKHNSAFGKLVQSMQKSKPSDEKPWYLSWIFEYFYSVQKTDKIYSTVVAKISDFLLEELQHERFGDARPHVLESAARLLSSIFSKAHTQDDTRAMKALLSVVDIHANVLSRVALHRDYDKTQWSSARGALRQFLNKILMLDVRQISLVITETCRLLGRVALKKSLNQIPELSTRTGLWSQVHQSTHRQDHSGLADILCLVAEASYIDTLNKNTFEPILPVTDIGEAHADGGAVITSVNSALSEMRAGFLQSVKNVVDYSTSSQLSDLLKRHKVGKAAMLLLLSPVDDFHTTAKTLIGQAFDVDGRLECIRALLEKLPDPAIDGLLEFLDKFCNYAPVVPEACSLSKSLVRCFTDVIDTLCSKPDGLLHNSHFLRCDDSHGPASRLIELWTLMSKAIAVIFKRAPAWSVYFDNDDMIEWMRDALIFGRDMLAQWQVIEGAANAFYQQQRKQNKGKSNASLKSLSEIGQKMITCFQGVLTELTAWLRLTDEELLHQSFSLLQSLLELFRKTEIRPCQAAFTKLTRYVNSARNDVNQTRSRLDKSHITTLEETLAIFEDDDEIQIISEKIVSKPPKPTKQETKLVDKATMEHKPSTSAPPKESKGPKDQKKYILTQSKPTISNYFDKKDKWKLAESAPAVPAFTKQDKSLPTPGNQQTSLPKPKPKERFKNEAAKPATPQSSSESGESESENEAPIGGLASLGKKFAKSPKIRKPAERRQIKTLEISMGENIALARVKQREEARRAKMRMKPDISGLHRVLLSWNYDHDGPVPPGFDAGLASIPDVFMDFDHFHRIFEPLLLLECWAQIAQAKDEVQEVFECKITSKQYVDSWLELDISFEANLRKEWYLAQDTDVVLLRNPHTNKCTLAKTKSFTSNYQGTQASLRCFVRNGVDDPGLQISTSWKISKVFSLSTLHREYAALKSLPYYDFADTVLRPRLARIGPPEQHQVQKTMAEFKINEPQAVAILKSMKTAGFALIQGPPGTGKTSTICGLVSLALAKRSRPAVPIQVGHHAASEQPPLPKVLLCAPSNAAIDEIARRIKDGYRGPEKRGDTVKVVRIGTESSMNASVKDISLDHLVDQAIDPPKDGNNSGEIAAVRNELKEIREKKDKLYEVLEENTDSSRAVSLQTEIAQLNTRRTALASRMDRLKDDQKSASRTMDALRRSTRQKILLEADVICSTLSGAGHEVIEQLDFDMIIIDEAAQAIELSTLIPLKYKCQRCVLVGDPQQLPPTVLSQEAGKYRYNQSLFVRMQKSQPDAVHLLSIQYRMHPDISQLPSAVFYEGRLKDGPKMAEKTIQPWHTNPRFGTYKFFNISKGLEEASGRSIKNVAECHAAVALFNRLSVEYTNTTNLDHRIGVVSMYRAQIMELKRHFEQRFGKDILRRVDFNTVDGFQGQEKDVIILSCVRAGPGLQSVGFLSDTRRMNVALTRAKSSLYILGNAATLERSDANWRAIVGDARSRSCLIEADHTYFTGRVPAPTINNVPKPPKQTPTSASSVPTDLVQPQDFKQTKQTHASASASHAPTSSNNKNQQSKPQVIGVKRSAEEGPSNKRENDKRPPQPPAKRPKKAPNLFIPKNKKS</sequence>
<evidence type="ECO:0000256" key="4">
    <source>
        <dbReference type="ARBA" id="ARBA00022806"/>
    </source>
</evidence>
<feature type="coiled-coil region" evidence="6">
    <location>
        <begin position="1440"/>
        <end position="1511"/>
    </location>
</feature>
<reference evidence="12" key="1">
    <citation type="submission" date="2020-11" db="EMBL/GenBank/DDBJ databases">
        <authorList>
            <consortium name="DOE Joint Genome Institute"/>
            <person name="Ahrendt S."/>
            <person name="Riley R."/>
            <person name="Andreopoulos W."/>
            <person name="Labutti K."/>
            <person name="Pangilinan J."/>
            <person name="Ruiz-Duenas F.J."/>
            <person name="Barrasa J.M."/>
            <person name="Sanchez-Garcia M."/>
            <person name="Camarero S."/>
            <person name="Miyauchi S."/>
            <person name="Serrano A."/>
            <person name="Linde D."/>
            <person name="Babiker R."/>
            <person name="Drula E."/>
            <person name="Ayuso-Fernandez I."/>
            <person name="Pacheco R."/>
            <person name="Padilla G."/>
            <person name="Ferreira P."/>
            <person name="Barriuso J."/>
            <person name="Kellner H."/>
            <person name="Castanera R."/>
            <person name="Alfaro M."/>
            <person name="Ramirez L."/>
            <person name="Pisabarro A.G."/>
            <person name="Kuo A."/>
            <person name="Tritt A."/>
            <person name="Lipzen A."/>
            <person name="He G."/>
            <person name="Yan M."/>
            <person name="Ng V."/>
            <person name="Cullen D."/>
            <person name="Martin F."/>
            <person name="Rosso M.-N."/>
            <person name="Henrissat B."/>
            <person name="Hibbett D."/>
            <person name="Martinez A.T."/>
            <person name="Grigoriev I.V."/>
        </authorList>
    </citation>
    <scope>NUCLEOTIDE SEQUENCE</scope>
    <source>
        <strain evidence="12">MF-IS2</strain>
    </source>
</reference>
<dbReference type="SUPFAM" id="SSF52540">
    <property type="entry name" value="P-loop containing nucleoside triphosphate hydrolases"/>
    <property type="match status" value="1"/>
</dbReference>
<protein>
    <recommendedName>
        <fullName evidence="14">Helicase sen1</fullName>
    </recommendedName>
</protein>
<evidence type="ECO:0000259" key="10">
    <source>
        <dbReference type="Pfam" id="PF13087"/>
    </source>
</evidence>
<dbReference type="Pfam" id="PF13086">
    <property type="entry name" value="AAA_11"/>
    <property type="match status" value="1"/>
</dbReference>
<evidence type="ECO:0008006" key="14">
    <source>
        <dbReference type="Google" id="ProtNLM"/>
    </source>
</evidence>
<feature type="domain" description="DNA2/NAM7 helicase-like C-terminal" evidence="10">
    <location>
        <begin position="1590"/>
        <end position="1787"/>
    </location>
</feature>
<evidence type="ECO:0000259" key="8">
    <source>
        <dbReference type="Pfam" id="PF12726"/>
    </source>
</evidence>
<feature type="domain" description="Helicase SEN1 beta-barrel" evidence="11">
    <location>
        <begin position="1160"/>
        <end position="1253"/>
    </location>
</feature>
<dbReference type="GO" id="GO:0006369">
    <property type="term" value="P:termination of RNA polymerase II transcription"/>
    <property type="evidence" value="ECO:0007669"/>
    <property type="project" value="TreeGrafter"/>
</dbReference>
<dbReference type="PANTHER" id="PTHR10887:SF495">
    <property type="entry name" value="HELICASE SENATAXIN ISOFORM X1-RELATED"/>
    <property type="match status" value="1"/>
</dbReference>
<feature type="region of interest" description="Disordered" evidence="7">
    <location>
        <begin position="914"/>
        <end position="959"/>
    </location>
</feature>
<dbReference type="GO" id="GO:0016787">
    <property type="term" value="F:hydrolase activity"/>
    <property type="evidence" value="ECO:0007669"/>
    <property type="project" value="UniProtKB-KW"/>
</dbReference>
<keyword evidence="3" id="KW-0378">Hydrolase</keyword>
<feature type="compositionally biased region" description="Basic and acidic residues" evidence="7">
    <location>
        <begin position="944"/>
        <end position="954"/>
    </location>
</feature>
<feature type="domain" description="Helicase Sen1 N-terminal" evidence="8">
    <location>
        <begin position="78"/>
        <end position="843"/>
    </location>
</feature>
<dbReference type="GO" id="GO:0005524">
    <property type="term" value="F:ATP binding"/>
    <property type="evidence" value="ECO:0007669"/>
    <property type="project" value="UniProtKB-KW"/>
</dbReference>
<dbReference type="Pfam" id="PF13087">
    <property type="entry name" value="AAA_12"/>
    <property type="match status" value="1"/>
</dbReference>
<evidence type="ECO:0000259" key="11">
    <source>
        <dbReference type="Pfam" id="PF23576"/>
    </source>
</evidence>
<evidence type="ECO:0000256" key="3">
    <source>
        <dbReference type="ARBA" id="ARBA00022801"/>
    </source>
</evidence>
<dbReference type="InterPro" id="IPR024481">
    <property type="entry name" value="Helicase_Sen1_N"/>
</dbReference>
<feature type="compositionally biased region" description="Basic and acidic residues" evidence="7">
    <location>
        <begin position="921"/>
        <end position="937"/>
    </location>
</feature>
<dbReference type="InterPro" id="IPR056474">
    <property type="entry name" value="SEN1_barrel"/>
</dbReference>
<dbReference type="InterPro" id="IPR047187">
    <property type="entry name" value="SF1_C_Upf1"/>
</dbReference>
<dbReference type="CDD" id="cd18042">
    <property type="entry name" value="DEXXQc_SETX"/>
    <property type="match status" value="1"/>
</dbReference>
<evidence type="ECO:0000313" key="12">
    <source>
        <dbReference type="EMBL" id="KAF9454791.1"/>
    </source>
</evidence>
<comment type="caution">
    <text evidence="12">The sequence shown here is derived from an EMBL/GenBank/DDBJ whole genome shotgun (WGS) entry which is preliminary data.</text>
</comment>
<dbReference type="OrthoDB" id="6513042at2759"/>
<dbReference type="GO" id="GO:0001147">
    <property type="term" value="F:transcription termination site sequence-specific DNA binding"/>
    <property type="evidence" value="ECO:0007669"/>
    <property type="project" value="TreeGrafter"/>
</dbReference>